<dbReference type="EMBL" id="PEYW01000040">
    <property type="protein sequence ID" value="PIS20617.1"/>
    <property type="molecule type" value="Genomic_DNA"/>
</dbReference>
<dbReference type="AlphaFoldDB" id="A0A2H0X6S1"/>
<comment type="caution">
    <text evidence="1">The sequence shown here is derived from an EMBL/GenBank/DDBJ whole genome shotgun (WGS) entry which is preliminary data.</text>
</comment>
<gene>
    <name evidence="1" type="ORF">COT52_02820</name>
</gene>
<reference evidence="2" key="1">
    <citation type="submission" date="2017-09" db="EMBL/GenBank/DDBJ databases">
        <title>Depth-based differentiation of microbial function through sediment-hosted aquifers and enrichment of novel symbionts in the deep terrestrial subsurface.</title>
        <authorList>
            <person name="Probst A.J."/>
            <person name="Ladd B."/>
            <person name="Jarett J.K."/>
            <person name="Geller-Mcgrath D.E."/>
            <person name="Sieber C.M.K."/>
            <person name="Emerson J.B."/>
            <person name="Anantharaman K."/>
            <person name="Thomas B.C."/>
            <person name="Malmstrom R."/>
            <person name="Stieglmeier M."/>
            <person name="Klingl A."/>
            <person name="Woyke T."/>
            <person name="Ryan C.M."/>
            <person name="Banfield J.F."/>
        </authorList>
    </citation>
    <scope>NUCLEOTIDE SEQUENCE [LARGE SCALE GENOMIC DNA]</scope>
</reference>
<sequence>MDKTYRTGDIWIETGDTLYPDDFQIKLCAKLMGEGHELYSGSANLLADPGVELVPGEYYVAVTSPSWFEKQGYHWLNIEPKTVPFEVPEIAGEVTFYLPAYQDQ</sequence>
<proteinExistence type="predicted"/>
<dbReference type="Proteomes" id="UP000231414">
    <property type="component" value="Unassembled WGS sequence"/>
</dbReference>
<name>A0A2H0X6S1_UNCKA</name>
<accession>A0A2H0X6S1</accession>
<evidence type="ECO:0000313" key="1">
    <source>
        <dbReference type="EMBL" id="PIS20617.1"/>
    </source>
</evidence>
<evidence type="ECO:0000313" key="2">
    <source>
        <dbReference type="Proteomes" id="UP000231414"/>
    </source>
</evidence>
<protein>
    <submittedName>
        <fullName evidence="1">Uncharacterized protein</fullName>
    </submittedName>
</protein>
<organism evidence="1 2">
    <name type="scientific">candidate division WWE3 bacterium CG08_land_8_20_14_0_20_43_13</name>
    <dbReference type="NCBI Taxonomy" id="1975087"/>
    <lineage>
        <taxon>Bacteria</taxon>
        <taxon>Katanobacteria</taxon>
    </lineage>
</organism>